<dbReference type="AlphaFoldDB" id="A0A6H2H111"/>
<sequence length="109" mass="12385">MKKQIKLLAVTQNFDMDGNINQFRIHYQIIQSGAILLSNAMMVVPVDEKLDFSEELTLSKSSLDGYQDGQRKLGESNVLMYYSVLLRYLSQKIKTKENADEVLLPASVL</sequence>
<gene>
    <name evidence="1" type="ORF">HGI30_17015</name>
</gene>
<keyword evidence="2" id="KW-1185">Reference proteome</keyword>
<dbReference type="RefSeq" id="WP_168908649.1">
    <property type="nucleotide sequence ID" value="NZ_CP051428.1"/>
</dbReference>
<reference evidence="1 2" key="1">
    <citation type="submission" date="2020-04" db="EMBL/GenBank/DDBJ databases">
        <title>Novel Paenibacillus strain UniB2 isolated from commercial digestive syrup.</title>
        <authorList>
            <person name="Thorat V."/>
            <person name="Kirdat K."/>
            <person name="Tiwarekar B."/>
            <person name="Yadav A."/>
        </authorList>
    </citation>
    <scope>NUCLEOTIDE SEQUENCE [LARGE SCALE GENOMIC DNA]</scope>
    <source>
        <strain evidence="1 2">UniB2</strain>
    </source>
</reference>
<protein>
    <submittedName>
        <fullName evidence="1">Uncharacterized protein</fullName>
    </submittedName>
</protein>
<evidence type="ECO:0000313" key="1">
    <source>
        <dbReference type="EMBL" id="QJC53106.1"/>
    </source>
</evidence>
<proteinExistence type="predicted"/>
<name>A0A6H2H111_9BACL</name>
<organism evidence="1 2">
    <name type="scientific">Paenibacillus albicereus</name>
    <dbReference type="NCBI Taxonomy" id="2726185"/>
    <lineage>
        <taxon>Bacteria</taxon>
        <taxon>Bacillati</taxon>
        <taxon>Bacillota</taxon>
        <taxon>Bacilli</taxon>
        <taxon>Bacillales</taxon>
        <taxon>Paenibacillaceae</taxon>
        <taxon>Paenibacillus</taxon>
    </lineage>
</organism>
<dbReference type="KEGG" id="palr:HGI30_17015"/>
<dbReference type="EMBL" id="CP051428">
    <property type="protein sequence ID" value="QJC53106.1"/>
    <property type="molecule type" value="Genomic_DNA"/>
</dbReference>
<dbReference type="Proteomes" id="UP000502136">
    <property type="component" value="Chromosome"/>
</dbReference>
<evidence type="ECO:0000313" key="2">
    <source>
        <dbReference type="Proteomes" id="UP000502136"/>
    </source>
</evidence>
<accession>A0A6H2H111</accession>